<evidence type="ECO:0000256" key="2">
    <source>
        <dbReference type="SAM" id="Phobius"/>
    </source>
</evidence>
<proteinExistence type="predicted"/>
<accession>A0A2K3PK57</accession>
<evidence type="ECO:0000313" key="4">
    <source>
        <dbReference type="EMBL" id="PNY15660.1"/>
    </source>
</evidence>
<reference evidence="4 5" key="2">
    <citation type="journal article" date="2017" name="Front. Plant Sci.">
        <title>Gene Classification and Mining of Molecular Markers Useful in Red Clover (Trifolium pratense) Breeding.</title>
        <authorList>
            <person name="Istvanek J."/>
            <person name="Dluhosova J."/>
            <person name="Dluhos P."/>
            <person name="Patkova L."/>
            <person name="Nedelnik J."/>
            <person name="Repkova J."/>
        </authorList>
    </citation>
    <scope>NUCLEOTIDE SEQUENCE [LARGE SCALE GENOMIC DNA]</scope>
    <source>
        <strain evidence="5">cv. Tatra</strain>
        <tissue evidence="4">Young leaves</tissue>
    </source>
</reference>
<dbReference type="GO" id="GO:0010181">
    <property type="term" value="F:FMN binding"/>
    <property type="evidence" value="ECO:0007669"/>
    <property type="project" value="InterPro"/>
</dbReference>
<sequence length="217" mass="23888">MTSSNSDLVRTIESVLGVSLGDSVSDSVVLIVTTSAAVIIGLLVFLWKKSSDRSKELKPVIVPKLLVKEDDDDVDVGPDKTKVTIFFGTQTGTAEGFAKALAEEIKARYEKAFVKVVDMDDYAVDDDQYEEKLKKETIAFFMLATYGDGEPTDNAARFYKWFTEGKDERGTWLQQLTYGVFGLGKVVDDDLSEQGAKRLVPLGLGDDDQSIEDDFSA</sequence>
<dbReference type="Gene3D" id="3.40.50.360">
    <property type="match status" value="1"/>
</dbReference>
<dbReference type="PROSITE" id="PS50902">
    <property type="entry name" value="FLAVODOXIN_LIKE"/>
    <property type="match status" value="1"/>
</dbReference>
<dbReference type="EMBL" id="ASHM01007869">
    <property type="protein sequence ID" value="PNY15660.1"/>
    <property type="molecule type" value="Genomic_DNA"/>
</dbReference>
<protein>
    <submittedName>
        <fullName evidence="4">NADPH-cytochrome P450 reductase-like protein</fullName>
    </submittedName>
</protein>
<reference evidence="4 5" key="1">
    <citation type="journal article" date="2014" name="Am. J. Bot.">
        <title>Genome assembly and annotation for red clover (Trifolium pratense; Fabaceae).</title>
        <authorList>
            <person name="Istvanek J."/>
            <person name="Jaros M."/>
            <person name="Krenek A."/>
            <person name="Repkova J."/>
        </authorList>
    </citation>
    <scope>NUCLEOTIDE SEQUENCE [LARGE SCALE GENOMIC DNA]</scope>
    <source>
        <strain evidence="5">cv. Tatra</strain>
        <tissue evidence="4">Young leaves</tissue>
    </source>
</reference>
<evidence type="ECO:0000313" key="5">
    <source>
        <dbReference type="Proteomes" id="UP000236291"/>
    </source>
</evidence>
<feature type="domain" description="Flavodoxin-like" evidence="3">
    <location>
        <begin position="83"/>
        <end position="217"/>
    </location>
</feature>
<feature type="non-terminal residue" evidence="4">
    <location>
        <position position="217"/>
    </location>
</feature>
<keyword evidence="2" id="KW-0472">Membrane</keyword>
<organism evidence="4 5">
    <name type="scientific">Trifolium pratense</name>
    <name type="common">Red clover</name>
    <dbReference type="NCBI Taxonomy" id="57577"/>
    <lineage>
        <taxon>Eukaryota</taxon>
        <taxon>Viridiplantae</taxon>
        <taxon>Streptophyta</taxon>
        <taxon>Embryophyta</taxon>
        <taxon>Tracheophyta</taxon>
        <taxon>Spermatophyta</taxon>
        <taxon>Magnoliopsida</taxon>
        <taxon>eudicotyledons</taxon>
        <taxon>Gunneridae</taxon>
        <taxon>Pentapetalae</taxon>
        <taxon>rosids</taxon>
        <taxon>fabids</taxon>
        <taxon>Fabales</taxon>
        <taxon>Fabaceae</taxon>
        <taxon>Papilionoideae</taxon>
        <taxon>50 kb inversion clade</taxon>
        <taxon>NPAAA clade</taxon>
        <taxon>Hologalegina</taxon>
        <taxon>IRL clade</taxon>
        <taxon>Trifolieae</taxon>
        <taxon>Trifolium</taxon>
    </lineage>
</organism>
<name>A0A2K3PK57_TRIPR</name>
<dbReference type="AlphaFoldDB" id="A0A2K3PK57"/>
<evidence type="ECO:0000256" key="1">
    <source>
        <dbReference type="ARBA" id="ARBA00022630"/>
    </source>
</evidence>
<dbReference type="SUPFAM" id="SSF52218">
    <property type="entry name" value="Flavoproteins"/>
    <property type="match status" value="1"/>
</dbReference>
<dbReference type="GO" id="GO:0050660">
    <property type="term" value="F:flavin adenine dinucleotide binding"/>
    <property type="evidence" value="ECO:0007669"/>
    <property type="project" value="TreeGrafter"/>
</dbReference>
<dbReference type="ExpressionAtlas" id="A0A2K3PK57">
    <property type="expression patterns" value="baseline"/>
</dbReference>
<dbReference type="GO" id="GO:0005829">
    <property type="term" value="C:cytosol"/>
    <property type="evidence" value="ECO:0007669"/>
    <property type="project" value="TreeGrafter"/>
</dbReference>
<keyword evidence="2" id="KW-1133">Transmembrane helix</keyword>
<dbReference type="Pfam" id="PF00258">
    <property type="entry name" value="Flavodoxin_1"/>
    <property type="match status" value="1"/>
</dbReference>
<feature type="transmembrane region" description="Helical" evidence="2">
    <location>
        <begin position="28"/>
        <end position="47"/>
    </location>
</feature>
<dbReference type="InterPro" id="IPR008254">
    <property type="entry name" value="Flavodoxin/NO_synth"/>
</dbReference>
<keyword evidence="2" id="KW-0812">Transmembrane</keyword>
<dbReference type="GO" id="GO:0003958">
    <property type="term" value="F:NADPH-hemoprotein reductase activity"/>
    <property type="evidence" value="ECO:0007669"/>
    <property type="project" value="TreeGrafter"/>
</dbReference>
<evidence type="ECO:0000259" key="3">
    <source>
        <dbReference type="PROSITE" id="PS50902"/>
    </source>
</evidence>
<dbReference type="Proteomes" id="UP000236291">
    <property type="component" value="Unassembled WGS sequence"/>
</dbReference>
<dbReference type="PANTHER" id="PTHR19384">
    <property type="entry name" value="NITRIC OXIDE SYNTHASE-RELATED"/>
    <property type="match status" value="1"/>
</dbReference>
<comment type="caution">
    <text evidence="4">The sequence shown here is derived from an EMBL/GenBank/DDBJ whole genome shotgun (WGS) entry which is preliminary data.</text>
</comment>
<dbReference type="InterPro" id="IPR029039">
    <property type="entry name" value="Flavoprotein-like_sf"/>
</dbReference>
<dbReference type="InterPro" id="IPR001094">
    <property type="entry name" value="Flavdoxin-like"/>
</dbReference>
<dbReference type="STRING" id="57577.A0A2K3PK57"/>
<keyword evidence="1" id="KW-0285">Flavoprotein</keyword>
<dbReference type="PRINTS" id="PR00369">
    <property type="entry name" value="FLAVODOXIN"/>
</dbReference>
<dbReference type="PANTHER" id="PTHR19384:SF111">
    <property type="entry name" value="NADPH--CYTOCHROME P450 REDUCTASE 1"/>
    <property type="match status" value="1"/>
</dbReference>
<gene>
    <name evidence="4" type="ORF">L195_g012361</name>
</gene>